<evidence type="ECO:0000313" key="2">
    <source>
        <dbReference type="EMBL" id="KFM67310.1"/>
    </source>
</evidence>
<accession>A0A087TQC1</accession>
<dbReference type="Proteomes" id="UP000054359">
    <property type="component" value="Unassembled WGS sequence"/>
</dbReference>
<feature type="transmembrane region" description="Helical" evidence="1">
    <location>
        <begin position="115"/>
        <end position="138"/>
    </location>
</feature>
<feature type="transmembrane region" description="Helical" evidence="1">
    <location>
        <begin position="88"/>
        <end position="109"/>
    </location>
</feature>
<keyword evidence="1" id="KW-1133">Transmembrane helix</keyword>
<sequence length="156" mass="18213">MQVWRSVKWRVCKEITGLTCGCSACYLVCYFVGMLCYQTPINIIKCLLYACMKMNQIIEKLMELWSSQQMKLIQNVLLRFKQIQYCRCLCFVLSTLLLIVMIICISTMELMHMEIIRLIFPAGVHLQMLGPFLPMAIMSRSNTLQIIRILLEMVLN</sequence>
<keyword evidence="3" id="KW-1185">Reference proteome</keyword>
<dbReference type="EMBL" id="KK116282">
    <property type="protein sequence ID" value="KFM67310.1"/>
    <property type="molecule type" value="Genomic_DNA"/>
</dbReference>
<organism evidence="2 3">
    <name type="scientific">Stegodyphus mimosarum</name>
    <name type="common">African social velvet spider</name>
    <dbReference type="NCBI Taxonomy" id="407821"/>
    <lineage>
        <taxon>Eukaryota</taxon>
        <taxon>Metazoa</taxon>
        <taxon>Ecdysozoa</taxon>
        <taxon>Arthropoda</taxon>
        <taxon>Chelicerata</taxon>
        <taxon>Arachnida</taxon>
        <taxon>Araneae</taxon>
        <taxon>Araneomorphae</taxon>
        <taxon>Entelegynae</taxon>
        <taxon>Eresoidea</taxon>
        <taxon>Eresidae</taxon>
        <taxon>Stegodyphus</taxon>
    </lineage>
</organism>
<proteinExistence type="predicted"/>
<evidence type="ECO:0000313" key="3">
    <source>
        <dbReference type="Proteomes" id="UP000054359"/>
    </source>
</evidence>
<keyword evidence="1" id="KW-0472">Membrane</keyword>
<keyword evidence="1" id="KW-0812">Transmembrane</keyword>
<name>A0A087TQC1_STEMI</name>
<protein>
    <submittedName>
        <fullName evidence="2">Uncharacterized protein</fullName>
    </submittedName>
</protein>
<feature type="non-terminal residue" evidence="2">
    <location>
        <position position="156"/>
    </location>
</feature>
<evidence type="ECO:0000256" key="1">
    <source>
        <dbReference type="SAM" id="Phobius"/>
    </source>
</evidence>
<reference evidence="2 3" key="1">
    <citation type="submission" date="2013-11" db="EMBL/GenBank/DDBJ databases">
        <title>Genome sequencing of Stegodyphus mimosarum.</title>
        <authorList>
            <person name="Bechsgaard J."/>
        </authorList>
    </citation>
    <scope>NUCLEOTIDE SEQUENCE [LARGE SCALE GENOMIC DNA]</scope>
</reference>
<gene>
    <name evidence="2" type="ORF">X975_10039</name>
</gene>
<dbReference type="AlphaFoldDB" id="A0A087TQC1"/>